<feature type="transmembrane region" description="Helical" evidence="1">
    <location>
        <begin position="12"/>
        <end position="32"/>
    </location>
</feature>
<keyword evidence="1" id="KW-1133">Transmembrane helix</keyword>
<evidence type="ECO:0000313" key="3">
    <source>
        <dbReference type="Proteomes" id="UP000283738"/>
    </source>
</evidence>
<name>A0A3R5W042_9FIRM</name>
<organism evidence="2 3">
    <name type="scientific">Roseburia inulinivorans</name>
    <dbReference type="NCBI Taxonomy" id="360807"/>
    <lineage>
        <taxon>Bacteria</taxon>
        <taxon>Bacillati</taxon>
        <taxon>Bacillota</taxon>
        <taxon>Clostridia</taxon>
        <taxon>Lachnospirales</taxon>
        <taxon>Lachnospiraceae</taxon>
        <taxon>Roseburia</taxon>
    </lineage>
</organism>
<dbReference type="RefSeq" id="WP_118109494.1">
    <property type="nucleotide sequence ID" value="NZ_QRTF01000011.1"/>
</dbReference>
<protein>
    <submittedName>
        <fullName evidence="2">Uncharacterized protein</fullName>
    </submittedName>
</protein>
<proteinExistence type="predicted"/>
<dbReference type="Proteomes" id="UP000283738">
    <property type="component" value="Unassembled WGS sequence"/>
</dbReference>
<gene>
    <name evidence="2" type="ORF">DWY96_06590</name>
</gene>
<dbReference type="AlphaFoldDB" id="A0A3R5W042"/>
<reference evidence="2 3" key="1">
    <citation type="submission" date="2018-08" db="EMBL/GenBank/DDBJ databases">
        <title>A genome reference for cultivated species of the human gut microbiota.</title>
        <authorList>
            <person name="Zou Y."/>
            <person name="Xue W."/>
            <person name="Luo G."/>
        </authorList>
    </citation>
    <scope>NUCLEOTIDE SEQUENCE [LARGE SCALE GENOMIC DNA]</scope>
    <source>
        <strain evidence="2 3">AF28-15</strain>
    </source>
</reference>
<feature type="transmembrane region" description="Helical" evidence="1">
    <location>
        <begin position="38"/>
        <end position="55"/>
    </location>
</feature>
<comment type="caution">
    <text evidence="2">The sequence shown here is derived from an EMBL/GenBank/DDBJ whole genome shotgun (WGS) entry which is preliminary data.</text>
</comment>
<accession>A0A3R5W042</accession>
<keyword evidence="1" id="KW-0812">Transmembrane</keyword>
<evidence type="ECO:0000256" key="1">
    <source>
        <dbReference type="SAM" id="Phobius"/>
    </source>
</evidence>
<sequence length="60" mass="6554">MLKRIKQIKNKRLIVADALLVAALVIAFAVTYDISKHAGLYLLSGEMLVAAVMLVRSGKK</sequence>
<evidence type="ECO:0000313" key="2">
    <source>
        <dbReference type="EMBL" id="RGQ50614.1"/>
    </source>
</evidence>
<keyword evidence="1" id="KW-0472">Membrane</keyword>
<dbReference type="EMBL" id="QRTF01000011">
    <property type="protein sequence ID" value="RGQ50614.1"/>
    <property type="molecule type" value="Genomic_DNA"/>
</dbReference>